<dbReference type="InterPro" id="IPR039425">
    <property type="entry name" value="RNA_pol_sigma-70-like"/>
</dbReference>
<dbReference type="EMBL" id="JAFMYW010000022">
    <property type="protein sequence ID" value="MBO0953149.1"/>
    <property type="molecule type" value="Genomic_DNA"/>
</dbReference>
<evidence type="ECO:0000256" key="4">
    <source>
        <dbReference type="ARBA" id="ARBA00023125"/>
    </source>
</evidence>
<dbReference type="InterPro" id="IPR036388">
    <property type="entry name" value="WH-like_DNA-bd_sf"/>
</dbReference>
<sequence length="176" mass="20592">MRTEYREETLVSLIQQGDQAIFSYLYKRYHRALLKVITQLLKEPDQAEDVLQDTYVKIWLRFQQYDASQGTLATWLYTIARNTVLDALRQRRITYASVGADLKAIPALIQAGQAIDAIELARVVRQHLNPQQWQLIRLAYWQGYTHREIAQHLALPMGTVKTRLLKSLLQLRPIFR</sequence>
<keyword evidence="3 6" id="KW-0731">Sigma factor</keyword>
<evidence type="ECO:0000313" key="10">
    <source>
        <dbReference type="Proteomes" id="UP000664628"/>
    </source>
</evidence>
<dbReference type="Proteomes" id="UP000664628">
    <property type="component" value="Unassembled WGS sequence"/>
</dbReference>
<dbReference type="SUPFAM" id="SSF88946">
    <property type="entry name" value="Sigma2 domain of RNA polymerase sigma factors"/>
    <property type="match status" value="1"/>
</dbReference>
<evidence type="ECO:0000313" key="9">
    <source>
        <dbReference type="EMBL" id="MBO0953149.1"/>
    </source>
</evidence>
<keyword evidence="5 6" id="KW-0804">Transcription</keyword>
<dbReference type="Pfam" id="PF04545">
    <property type="entry name" value="Sigma70_r4"/>
    <property type="match status" value="1"/>
</dbReference>
<evidence type="ECO:0000259" key="7">
    <source>
        <dbReference type="Pfam" id="PF04542"/>
    </source>
</evidence>
<evidence type="ECO:0000256" key="1">
    <source>
        <dbReference type="ARBA" id="ARBA00010641"/>
    </source>
</evidence>
<evidence type="ECO:0000256" key="3">
    <source>
        <dbReference type="ARBA" id="ARBA00023082"/>
    </source>
</evidence>
<keyword evidence="4 6" id="KW-0238">DNA-binding</keyword>
<comment type="caution">
    <text evidence="9">The sequence shown here is derived from an EMBL/GenBank/DDBJ whole genome shotgun (WGS) entry which is preliminary data.</text>
</comment>
<dbReference type="PANTHER" id="PTHR43133">
    <property type="entry name" value="RNA POLYMERASE ECF-TYPE SIGMA FACTO"/>
    <property type="match status" value="1"/>
</dbReference>
<dbReference type="Gene3D" id="1.10.1740.10">
    <property type="match status" value="1"/>
</dbReference>
<dbReference type="RefSeq" id="WP_207333101.1">
    <property type="nucleotide sequence ID" value="NZ_JAFMYW010000022.1"/>
</dbReference>
<evidence type="ECO:0000256" key="5">
    <source>
        <dbReference type="ARBA" id="ARBA00023163"/>
    </source>
</evidence>
<proteinExistence type="inferred from homology"/>
<comment type="similarity">
    <text evidence="1 6">Belongs to the sigma-70 factor family. ECF subfamily.</text>
</comment>
<gene>
    <name evidence="9" type="ORF">J2I46_31545</name>
</gene>
<dbReference type="Gene3D" id="1.10.10.10">
    <property type="entry name" value="Winged helix-like DNA-binding domain superfamily/Winged helix DNA-binding domain"/>
    <property type="match status" value="1"/>
</dbReference>
<dbReference type="PANTHER" id="PTHR43133:SF62">
    <property type="entry name" value="RNA POLYMERASE SIGMA FACTOR SIGZ"/>
    <property type="match status" value="1"/>
</dbReference>
<dbReference type="PROSITE" id="PS01063">
    <property type="entry name" value="SIGMA70_ECF"/>
    <property type="match status" value="1"/>
</dbReference>
<dbReference type="InterPro" id="IPR013324">
    <property type="entry name" value="RNA_pol_sigma_r3/r4-like"/>
</dbReference>
<dbReference type="InterPro" id="IPR013325">
    <property type="entry name" value="RNA_pol_sigma_r2"/>
</dbReference>
<dbReference type="InterPro" id="IPR000838">
    <property type="entry name" value="RNA_pol_sigma70_ECF_CS"/>
</dbReference>
<accession>A0ABS3JT10</accession>
<name>A0ABS3JT10_9BACT</name>
<dbReference type="SUPFAM" id="SSF88659">
    <property type="entry name" value="Sigma3 and sigma4 domains of RNA polymerase sigma factors"/>
    <property type="match status" value="1"/>
</dbReference>
<evidence type="ECO:0000259" key="8">
    <source>
        <dbReference type="Pfam" id="PF04545"/>
    </source>
</evidence>
<protein>
    <recommendedName>
        <fullName evidence="6">RNA polymerase sigma factor</fullName>
    </recommendedName>
</protein>
<keyword evidence="2 6" id="KW-0805">Transcription regulation</keyword>
<feature type="domain" description="RNA polymerase sigma-70 region 2" evidence="7">
    <location>
        <begin position="25"/>
        <end position="92"/>
    </location>
</feature>
<dbReference type="InterPro" id="IPR014284">
    <property type="entry name" value="RNA_pol_sigma-70_dom"/>
</dbReference>
<feature type="domain" description="RNA polymerase sigma-70 region 4" evidence="8">
    <location>
        <begin position="126"/>
        <end position="172"/>
    </location>
</feature>
<evidence type="ECO:0000256" key="6">
    <source>
        <dbReference type="RuleBase" id="RU000716"/>
    </source>
</evidence>
<dbReference type="InterPro" id="IPR007627">
    <property type="entry name" value="RNA_pol_sigma70_r2"/>
</dbReference>
<keyword evidence="10" id="KW-1185">Reference proteome</keyword>
<reference evidence="9 10" key="1">
    <citation type="submission" date="2021-03" db="EMBL/GenBank/DDBJ databases">
        <title>Fibrella sp. HMF5405 genome sequencing and assembly.</title>
        <authorList>
            <person name="Kang H."/>
            <person name="Kim H."/>
            <person name="Bae S."/>
            <person name="Joh K."/>
        </authorList>
    </citation>
    <scope>NUCLEOTIDE SEQUENCE [LARGE SCALE GENOMIC DNA]</scope>
    <source>
        <strain evidence="9 10">HMF5405</strain>
    </source>
</reference>
<dbReference type="Pfam" id="PF04542">
    <property type="entry name" value="Sigma70_r2"/>
    <property type="match status" value="1"/>
</dbReference>
<organism evidence="9 10">
    <name type="scientific">Fibrella forsythiae</name>
    <dbReference type="NCBI Taxonomy" id="2817061"/>
    <lineage>
        <taxon>Bacteria</taxon>
        <taxon>Pseudomonadati</taxon>
        <taxon>Bacteroidota</taxon>
        <taxon>Cytophagia</taxon>
        <taxon>Cytophagales</taxon>
        <taxon>Spirosomataceae</taxon>
        <taxon>Fibrella</taxon>
    </lineage>
</organism>
<evidence type="ECO:0000256" key="2">
    <source>
        <dbReference type="ARBA" id="ARBA00023015"/>
    </source>
</evidence>
<dbReference type="NCBIfam" id="TIGR02937">
    <property type="entry name" value="sigma70-ECF"/>
    <property type="match status" value="1"/>
</dbReference>
<dbReference type="InterPro" id="IPR007630">
    <property type="entry name" value="RNA_pol_sigma70_r4"/>
</dbReference>